<dbReference type="EMBL" id="CAJOBR010030852">
    <property type="protein sequence ID" value="CAF4992715.1"/>
    <property type="molecule type" value="Genomic_DNA"/>
</dbReference>
<feature type="non-terminal residue" evidence="2">
    <location>
        <position position="1"/>
    </location>
</feature>
<organism evidence="2 3">
    <name type="scientific">Rotaria socialis</name>
    <dbReference type="NCBI Taxonomy" id="392032"/>
    <lineage>
        <taxon>Eukaryota</taxon>
        <taxon>Metazoa</taxon>
        <taxon>Spiralia</taxon>
        <taxon>Gnathifera</taxon>
        <taxon>Rotifera</taxon>
        <taxon>Eurotatoria</taxon>
        <taxon>Bdelloidea</taxon>
        <taxon>Philodinida</taxon>
        <taxon>Philodinidae</taxon>
        <taxon>Rotaria</taxon>
    </lineage>
</organism>
<keyword evidence="1" id="KW-0175">Coiled coil</keyword>
<gene>
    <name evidence="2" type="ORF">QYT958_LOCUS37282</name>
</gene>
<evidence type="ECO:0000313" key="3">
    <source>
        <dbReference type="Proteomes" id="UP000663848"/>
    </source>
</evidence>
<reference evidence="2" key="1">
    <citation type="submission" date="2021-02" db="EMBL/GenBank/DDBJ databases">
        <authorList>
            <person name="Nowell W R."/>
        </authorList>
    </citation>
    <scope>NUCLEOTIDE SEQUENCE</scope>
</reference>
<evidence type="ECO:0000256" key="1">
    <source>
        <dbReference type="SAM" id="Coils"/>
    </source>
</evidence>
<proteinExistence type="predicted"/>
<accession>A0A821ZWQ6</accession>
<comment type="caution">
    <text evidence="2">The sequence shown here is derived from an EMBL/GenBank/DDBJ whole genome shotgun (WGS) entry which is preliminary data.</text>
</comment>
<feature type="coiled-coil region" evidence="1">
    <location>
        <begin position="20"/>
        <end position="139"/>
    </location>
</feature>
<sequence length="143" mass="17188">DAHSRLVYVEKEFEQLKHDYSDLNLKQKELLVNCKTLEDENQNFLQTIEKLDREKNQLQETYEKTEEQLSNEIVLLNELIEKQKDELNHSTRQTDDVQIDLKQTVEALQTRINNYENAVSQYEEYRLKLESNLQKITQQRDTN</sequence>
<evidence type="ECO:0000313" key="2">
    <source>
        <dbReference type="EMBL" id="CAF4992715.1"/>
    </source>
</evidence>
<name>A0A821ZWQ6_9BILA</name>
<feature type="non-terminal residue" evidence="2">
    <location>
        <position position="143"/>
    </location>
</feature>
<dbReference type="Proteomes" id="UP000663848">
    <property type="component" value="Unassembled WGS sequence"/>
</dbReference>
<dbReference type="AlphaFoldDB" id="A0A821ZWQ6"/>
<protein>
    <submittedName>
        <fullName evidence="2">Uncharacterized protein</fullName>
    </submittedName>
</protein>